<sequence length="791" mass="88952">MDQLNHFLALIVDELLDFWEPGVYYTKTALRPQGRRARAAVVPVVADLLAARQLSGFGQHNHNAVLCSVCTTPADNVENTDYRNFQPRNLAEHRAAAQAWLETPNTFEREKLFGRTGVRYSELLRLDYWNPLLYTVVDTMHNFYLGILQHHVRSLWRINLQAAEGDASGLNTEATPERPSAADMAAGLTALLHGKPSQLKRLRKAVLYHLCEDRGLRRAGTISMLVKHLVAWVRLAGDVPLPEYQDELTPAIKAAEKTLRGSHALTALPRKKKAVLETMCRARALDCVGTRDVLAKRLISWVCASSTSNLFVRSQLLNMDSTRRRPQSRPSEDEPSPGPSRSTQEAIGQETLNAYMEDRSRMVLPSWMNAPPIGFGTTEHGKLSADQWRTLCTVNLPITLIRTWGFQEERRVKMLENFLVVVEAIEIYGLLEIDQKQVAIAESLMQRYLDGVKELYKGAKIQPNHHLALHIGLFIRLFGPVHSWRSFVFERFNFFLQSLNTNMKIGELEITFMMLSCRAANFRPLLRAPAVQNAMTEFTRALQAAENVDHRGMRLDAILRSQPTDEDPALVPRGNPYKTARAGPLQSKIYCALLERLASCDTATYIEEHVGLAQRSPGRFSLPRSATSCSSVCISGVHYKPWTRSVGDSNVIFQHPSSSSALRPGRIEQIFLHTRPGASGEILETFLVVKSLKPLSPADAALDPFRRYPTVGGRLYYNAYDDNVLVLRTDDVVSHFAQTSMEHLIVQAPDAQDPSKTHPCRLSKPSVHVRHLDRVRFARILEPLVADACLR</sequence>
<dbReference type="EMBL" id="KZ084111">
    <property type="protein sequence ID" value="OSD01519.1"/>
    <property type="molecule type" value="Genomic_DNA"/>
</dbReference>
<gene>
    <name evidence="2" type="ORF">PYCCODRAFT_1369238</name>
</gene>
<accession>A0A1Y2IK51</accession>
<evidence type="ECO:0000256" key="1">
    <source>
        <dbReference type="SAM" id="MobiDB-lite"/>
    </source>
</evidence>
<evidence type="ECO:0000313" key="2">
    <source>
        <dbReference type="EMBL" id="OSD01519.1"/>
    </source>
</evidence>
<dbReference type="PANTHER" id="PTHR46579:SF1">
    <property type="entry name" value="F5_8 TYPE C DOMAIN-CONTAINING PROTEIN"/>
    <property type="match status" value="1"/>
</dbReference>
<dbReference type="Proteomes" id="UP000193067">
    <property type="component" value="Unassembled WGS sequence"/>
</dbReference>
<dbReference type="PANTHER" id="PTHR46579">
    <property type="entry name" value="F5/8 TYPE C DOMAIN-CONTAINING PROTEIN-RELATED"/>
    <property type="match status" value="1"/>
</dbReference>
<evidence type="ECO:0000313" key="3">
    <source>
        <dbReference type="Proteomes" id="UP000193067"/>
    </source>
</evidence>
<evidence type="ECO:0008006" key="4">
    <source>
        <dbReference type="Google" id="ProtNLM"/>
    </source>
</evidence>
<keyword evidence="3" id="KW-1185">Reference proteome</keyword>
<organism evidence="2 3">
    <name type="scientific">Trametes coccinea (strain BRFM310)</name>
    <name type="common">Pycnoporus coccineus</name>
    <dbReference type="NCBI Taxonomy" id="1353009"/>
    <lineage>
        <taxon>Eukaryota</taxon>
        <taxon>Fungi</taxon>
        <taxon>Dikarya</taxon>
        <taxon>Basidiomycota</taxon>
        <taxon>Agaricomycotina</taxon>
        <taxon>Agaricomycetes</taxon>
        <taxon>Polyporales</taxon>
        <taxon>Polyporaceae</taxon>
        <taxon>Trametes</taxon>
    </lineage>
</organism>
<dbReference type="STRING" id="1353009.A0A1Y2IK51"/>
<feature type="region of interest" description="Disordered" evidence="1">
    <location>
        <begin position="321"/>
        <end position="347"/>
    </location>
</feature>
<reference evidence="2 3" key="1">
    <citation type="journal article" date="2015" name="Biotechnol. Biofuels">
        <title>Enhanced degradation of softwood versus hardwood by the white-rot fungus Pycnoporus coccineus.</title>
        <authorList>
            <person name="Couturier M."/>
            <person name="Navarro D."/>
            <person name="Chevret D."/>
            <person name="Henrissat B."/>
            <person name="Piumi F."/>
            <person name="Ruiz-Duenas F.J."/>
            <person name="Martinez A.T."/>
            <person name="Grigoriev I.V."/>
            <person name="Riley R."/>
            <person name="Lipzen A."/>
            <person name="Berrin J.G."/>
            <person name="Master E.R."/>
            <person name="Rosso M.N."/>
        </authorList>
    </citation>
    <scope>NUCLEOTIDE SEQUENCE [LARGE SCALE GENOMIC DNA]</scope>
    <source>
        <strain evidence="2 3">BRFM310</strain>
    </source>
</reference>
<proteinExistence type="predicted"/>
<protein>
    <recommendedName>
        <fullName evidence="4">SAP domain-containing protein</fullName>
    </recommendedName>
</protein>
<name>A0A1Y2IK51_TRAC3</name>
<dbReference type="OrthoDB" id="3269001at2759"/>
<dbReference type="AlphaFoldDB" id="A0A1Y2IK51"/>